<evidence type="ECO:0000313" key="3">
    <source>
        <dbReference type="Proteomes" id="UP000664940"/>
    </source>
</evidence>
<keyword evidence="1" id="KW-0472">Membrane</keyword>
<accession>A0A834DI47</accession>
<proteinExistence type="predicted"/>
<protein>
    <submittedName>
        <fullName evidence="2">Uncharacterized protein</fullName>
    </submittedName>
</protein>
<dbReference type="Proteomes" id="UP000664940">
    <property type="component" value="Unassembled WGS sequence"/>
</dbReference>
<evidence type="ECO:0000256" key="1">
    <source>
        <dbReference type="SAM" id="Phobius"/>
    </source>
</evidence>
<evidence type="ECO:0000313" key="2">
    <source>
        <dbReference type="EMBL" id="KAF6081756.1"/>
    </source>
</evidence>
<name>A0A834DI47_9CHIR</name>
<reference evidence="2 3" key="1">
    <citation type="journal article" date="2020" name="Nature">
        <title>Six reference-quality genomes reveal evolution of bat adaptations.</title>
        <authorList>
            <person name="Jebb D."/>
            <person name="Huang Z."/>
            <person name="Pippel M."/>
            <person name="Hughes G.M."/>
            <person name="Lavrichenko K."/>
            <person name="Devanna P."/>
            <person name="Winkler S."/>
            <person name="Jermiin L.S."/>
            <person name="Skirmuntt E.C."/>
            <person name="Katzourakis A."/>
            <person name="Burkitt-Gray L."/>
            <person name="Ray D.A."/>
            <person name="Sullivan K.A.M."/>
            <person name="Roscito J.G."/>
            <person name="Kirilenko B.M."/>
            <person name="Davalos L.M."/>
            <person name="Corthals A.P."/>
            <person name="Power M.L."/>
            <person name="Jones G."/>
            <person name="Ransome R.D."/>
            <person name="Dechmann D.K.N."/>
            <person name="Locatelli A.G."/>
            <person name="Puechmaille S.J."/>
            <person name="Fedrigo O."/>
            <person name="Jarvis E.D."/>
            <person name="Hiller M."/>
            <person name="Vernes S.C."/>
            <person name="Myers E.W."/>
            <person name="Teeling E.C."/>
        </authorList>
    </citation>
    <scope>NUCLEOTIDE SEQUENCE [LARGE SCALE GENOMIC DNA]</scope>
    <source>
        <strain evidence="2">Bat1K_MPI-CBG_1</strain>
    </source>
</reference>
<dbReference type="AlphaFoldDB" id="A0A834DI47"/>
<dbReference type="EMBL" id="JABVXQ010000013">
    <property type="protein sequence ID" value="KAF6081756.1"/>
    <property type="molecule type" value="Genomic_DNA"/>
</dbReference>
<sequence>MPGTPCFGPLQQLFPLSQIILSPDLCVARFFLSLRSRLRPSTVPLSCDLRSLTLIMPILILGLVFTTLLHFLGFGCLCLFHFGFSPKREAKTRMWMPMACLEDVARGGGEDAEQVRQGRVQSQ</sequence>
<feature type="transmembrane region" description="Helical" evidence="1">
    <location>
        <begin position="54"/>
        <end position="84"/>
    </location>
</feature>
<gene>
    <name evidence="2" type="ORF">HJG60_008775</name>
</gene>
<keyword evidence="1" id="KW-1133">Transmembrane helix</keyword>
<comment type="caution">
    <text evidence="2">The sequence shown here is derived from an EMBL/GenBank/DDBJ whole genome shotgun (WGS) entry which is preliminary data.</text>
</comment>
<keyword evidence="1" id="KW-0812">Transmembrane</keyword>
<organism evidence="2 3">
    <name type="scientific">Phyllostomus discolor</name>
    <name type="common">pale spear-nosed bat</name>
    <dbReference type="NCBI Taxonomy" id="89673"/>
    <lineage>
        <taxon>Eukaryota</taxon>
        <taxon>Metazoa</taxon>
        <taxon>Chordata</taxon>
        <taxon>Craniata</taxon>
        <taxon>Vertebrata</taxon>
        <taxon>Euteleostomi</taxon>
        <taxon>Mammalia</taxon>
        <taxon>Eutheria</taxon>
        <taxon>Laurasiatheria</taxon>
        <taxon>Chiroptera</taxon>
        <taxon>Yangochiroptera</taxon>
        <taxon>Phyllostomidae</taxon>
        <taxon>Phyllostominae</taxon>
        <taxon>Phyllostomus</taxon>
    </lineage>
</organism>